<dbReference type="NCBIfam" id="TIGR02532">
    <property type="entry name" value="IV_pilin_GFxxxE"/>
    <property type="match status" value="1"/>
</dbReference>
<dbReference type="Proteomes" id="UP001165089">
    <property type="component" value="Unassembled WGS sequence"/>
</dbReference>
<protein>
    <recommendedName>
        <fullName evidence="4">Prepilin-type N-terminal cleavage/methylation domain-containing protein</fullName>
    </recommendedName>
</protein>
<dbReference type="EMBL" id="BSDD01000003">
    <property type="protein sequence ID" value="GLH70052.1"/>
    <property type="molecule type" value="Genomic_DNA"/>
</dbReference>
<dbReference type="PROSITE" id="PS00409">
    <property type="entry name" value="PROKAR_NTER_METHYL"/>
    <property type="match status" value="1"/>
</dbReference>
<keyword evidence="3" id="KW-1185">Reference proteome</keyword>
<evidence type="ECO:0000313" key="2">
    <source>
        <dbReference type="EMBL" id="GLH70052.1"/>
    </source>
</evidence>
<dbReference type="Pfam" id="PF07963">
    <property type="entry name" value="N_methyl"/>
    <property type="match status" value="1"/>
</dbReference>
<evidence type="ECO:0000256" key="1">
    <source>
        <dbReference type="SAM" id="Phobius"/>
    </source>
</evidence>
<proteinExistence type="predicted"/>
<accession>A0ABQ5Q630</accession>
<evidence type="ECO:0000313" key="3">
    <source>
        <dbReference type="Proteomes" id="UP001165089"/>
    </source>
</evidence>
<dbReference type="RefSeq" id="WP_285724393.1">
    <property type="nucleotide sequence ID" value="NZ_BSDD01000003.1"/>
</dbReference>
<comment type="caution">
    <text evidence="2">The sequence shown here is derived from an EMBL/GenBank/DDBJ whole genome shotgun (WGS) entry which is preliminary data.</text>
</comment>
<keyword evidence="1" id="KW-0472">Membrane</keyword>
<dbReference type="InterPro" id="IPR012902">
    <property type="entry name" value="N_methyl_site"/>
</dbReference>
<reference evidence="2 3" key="1">
    <citation type="journal article" date="2023" name="Antonie Van Leeuwenhoek">
        <title>Mesoterricola silvestris gen. nov., sp. nov., Mesoterricola sediminis sp. nov., Geothrix oryzae sp. nov., Geothrix edaphica sp. nov., Geothrix rubra sp. nov., and Geothrix limicola sp. nov., six novel members of Acidobacteriota isolated from soils.</title>
        <authorList>
            <person name="Itoh H."/>
            <person name="Sugisawa Y."/>
            <person name="Mise K."/>
            <person name="Xu Z."/>
            <person name="Kuniyasu M."/>
            <person name="Ushijima N."/>
            <person name="Kawano K."/>
            <person name="Kobayashi E."/>
            <person name="Shiratori Y."/>
            <person name="Masuda Y."/>
            <person name="Senoo K."/>
        </authorList>
    </citation>
    <scope>NUCLEOTIDE SEQUENCE [LARGE SCALE GENOMIC DNA]</scope>
    <source>
        <strain evidence="2 3">Red803</strain>
    </source>
</reference>
<feature type="transmembrane region" description="Helical" evidence="1">
    <location>
        <begin position="12"/>
        <end position="33"/>
    </location>
</feature>
<dbReference type="InterPro" id="IPR045584">
    <property type="entry name" value="Pilin-like"/>
</dbReference>
<keyword evidence="1" id="KW-1133">Transmembrane helix</keyword>
<gene>
    <name evidence="2" type="ORF">GETHPA_15850</name>
</gene>
<organism evidence="2 3">
    <name type="scientific">Geothrix rubra</name>
    <dbReference type="NCBI Taxonomy" id="2927977"/>
    <lineage>
        <taxon>Bacteria</taxon>
        <taxon>Pseudomonadati</taxon>
        <taxon>Acidobacteriota</taxon>
        <taxon>Holophagae</taxon>
        <taxon>Holophagales</taxon>
        <taxon>Holophagaceae</taxon>
        <taxon>Geothrix</taxon>
    </lineage>
</organism>
<keyword evidence="1" id="KW-0812">Transmembrane</keyword>
<sequence length="211" mass="22011">MESRRSWKRASGYTLIELLVVLVIVGILAIASVQMIGNRPASAVHGVMDQLEGVIAAAHKGTTATLGDITLTATGNWTAATPATLTYTGSTGPADNFVFTPTSRDHQYAGVDCGTGWSDNAIASLVTFPPFATDPTFGAALGANSNLFKSGTAVINGYSKRANKGFFIAVVGLRNGVPVDSGPVGVLVMPAGSGTVYKFFRTNSAEPWRRL</sequence>
<evidence type="ECO:0008006" key="4">
    <source>
        <dbReference type="Google" id="ProtNLM"/>
    </source>
</evidence>
<dbReference type="SUPFAM" id="SSF54523">
    <property type="entry name" value="Pili subunits"/>
    <property type="match status" value="1"/>
</dbReference>
<name>A0ABQ5Q630_9BACT</name>